<name>A0A318SU48_9BURK</name>
<evidence type="ECO:0000313" key="2">
    <source>
        <dbReference type="Proteomes" id="UP000247540"/>
    </source>
</evidence>
<reference evidence="1 2" key="1">
    <citation type="submission" date="2018-06" db="EMBL/GenBank/DDBJ databases">
        <title>Genomic Encyclopedia of Type Strains, Phase III (KMG-III): the genomes of soil and plant-associated and newly described type strains.</title>
        <authorList>
            <person name="Whitman W."/>
        </authorList>
    </citation>
    <scope>NUCLEOTIDE SEQUENCE [LARGE SCALE GENOMIC DNA]</scope>
    <source>
        <strain evidence="1 2">CECT 7646</strain>
    </source>
</reference>
<dbReference type="Proteomes" id="UP000247540">
    <property type="component" value="Unassembled WGS sequence"/>
</dbReference>
<dbReference type="InterPro" id="IPR036412">
    <property type="entry name" value="HAD-like_sf"/>
</dbReference>
<gene>
    <name evidence="1" type="ORF">DFQ15_109100</name>
</gene>
<dbReference type="GO" id="GO:0050308">
    <property type="term" value="F:sugar-phosphatase activity"/>
    <property type="evidence" value="ECO:0007669"/>
    <property type="project" value="TreeGrafter"/>
</dbReference>
<dbReference type="InterPro" id="IPR023214">
    <property type="entry name" value="HAD_sf"/>
</dbReference>
<organism evidence="1 2">
    <name type="scientific">Xylophilus ampelinus</name>
    <dbReference type="NCBI Taxonomy" id="54067"/>
    <lineage>
        <taxon>Bacteria</taxon>
        <taxon>Pseudomonadati</taxon>
        <taxon>Pseudomonadota</taxon>
        <taxon>Betaproteobacteria</taxon>
        <taxon>Burkholderiales</taxon>
        <taxon>Xylophilus</taxon>
    </lineage>
</organism>
<accession>A0A318SU48</accession>
<dbReference type="EMBL" id="QJTC01000009">
    <property type="protein sequence ID" value="PYE78187.1"/>
    <property type="molecule type" value="Genomic_DNA"/>
</dbReference>
<dbReference type="InterPro" id="IPR023198">
    <property type="entry name" value="PGP-like_dom2"/>
</dbReference>
<dbReference type="SUPFAM" id="SSF56784">
    <property type="entry name" value="HAD-like"/>
    <property type="match status" value="1"/>
</dbReference>
<dbReference type="Gene3D" id="3.40.50.1000">
    <property type="entry name" value="HAD superfamily/HAD-like"/>
    <property type="match status" value="1"/>
</dbReference>
<keyword evidence="2" id="KW-1185">Reference proteome</keyword>
<dbReference type="InterPro" id="IPR051806">
    <property type="entry name" value="HAD-like_SPP"/>
</dbReference>
<dbReference type="AlphaFoldDB" id="A0A318SU48"/>
<protein>
    <submittedName>
        <fullName evidence="1">HAD superfamily hydrolase (TIGR01509 family)</fullName>
    </submittedName>
</protein>
<comment type="caution">
    <text evidence="1">The sequence shown here is derived from an EMBL/GenBank/DDBJ whole genome shotgun (WGS) entry which is preliminary data.</text>
</comment>
<dbReference type="PANTHER" id="PTHR43481:SF4">
    <property type="entry name" value="GLYCEROL-1-PHOSPHATE PHOSPHOHYDROLASE 1-RELATED"/>
    <property type="match status" value="1"/>
</dbReference>
<dbReference type="PANTHER" id="PTHR43481">
    <property type="entry name" value="FRUCTOSE-1-PHOSPHATE PHOSPHATASE"/>
    <property type="match status" value="1"/>
</dbReference>
<keyword evidence="1" id="KW-0378">Hydrolase</keyword>
<dbReference type="NCBIfam" id="TIGR01509">
    <property type="entry name" value="HAD-SF-IA-v3"/>
    <property type="match status" value="1"/>
</dbReference>
<evidence type="ECO:0000313" key="1">
    <source>
        <dbReference type="EMBL" id="PYE78187.1"/>
    </source>
</evidence>
<dbReference type="Gene3D" id="1.10.150.240">
    <property type="entry name" value="Putative phosphatase, domain 2"/>
    <property type="match status" value="1"/>
</dbReference>
<sequence length="224" mass="24476">MDGVLIQSRETIEDAWTRIACSYGIEVSHAFIRDHIHGRSGEYTLLTLFGEFDPVQRRRIKEQVDAIEEIAACPLVPGVATLIAQLRNGGISSALVTSSWPARIAHVLQQHDMENVFDCVISREDVERGKPAPDCYRLAAQRLSRPIHECLVFEDSVSGVQSAVRSGALCIGIGDDLTLVDHGATAVYADFESLPILQTRASHPTFDGRMLLVGINASLKSIAP</sequence>
<dbReference type="InterPro" id="IPR006439">
    <property type="entry name" value="HAD-SF_hydro_IA"/>
</dbReference>
<proteinExistence type="predicted"/>
<dbReference type="CDD" id="cd07505">
    <property type="entry name" value="HAD_BPGM-like"/>
    <property type="match status" value="1"/>
</dbReference>
<dbReference type="RefSeq" id="WP_199399839.1">
    <property type="nucleotide sequence ID" value="NZ_JAMOFZ010000009.1"/>
</dbReference>
<dbReference type="Pfam" id="PF00702">
    <property type="entry name" value="Hydrolase"/>
    <property type="match status" value="1"/>
</dbReference>